<evidence type="ECO:0000256" key="2">
    <source>
        <dbReference type="ARBA" id="ARBA00006375"/>
    </source>
</evidence>
<feature type="repeat" description="Solcar" evidence="9">
    <location>
        <begin position="202"/>
        <end position="287"/>
    </location>
</feature>
<dbReference type="Gene3D" id="1.50.40.10">
    <property type="entry name" value="Mitochondrial carrier domain"/>
    <property type="match status" value="1"/>
</dbReference>
<evidence type="ECO:0000256" key="4">
    <source>
        <dbReference type="ARBA" id="ARBA00022692"/>
    </source>
</evidence>
<dbReference type="PANTHER" id="PTHR45624">
    <property type="entry name" value="MITOCHONDRIAL BASIC AMINO ACIDS TRANSPORTER-RELATED"/>
    <property type="match status" value="1"/>
</dbReference>
<gene>
    <name evidence="12" type="ORF">BJ684DRAFT_8361</name>
</gene>
<evidence type="ECO:0000256" key="5">
    <source>
        <dbReference type="ARBA" id="ARBA00022737"/>
    </source>
</evidence>
<evidence type="ECO:0000256" key="9">
    <source>
        <dbReference type="PROSITE-ProRule" id="PRU00282"/>
    </source>
</evidence>
<comment type="similarity">
    <text evidence="2 10">Belongs to the mitochondrial carrier (TC 2.A.29) family.</text>
</comment>
<comment type="subcellular location">
    <subcellularLocation>
        <location evidence="1">Mitochondrion membrane</location>
        <topology evidence="1">Multi-pass membrane protein</topology>
    </subcellularLocation>
</comment>
<dbReference type="Proteomes" id="UP000267251">
    <property type="component" value="Unassembled WGS sequence"/>
</dbReference>
<evidence type="ECO:0000256" key="1">
    <source>
        <dbReference type="ARBA" id="ARBA00004225"/>
    </source>
</evidence>
<feature type="transmembrane region" description="Helical" evidence="11">
    <location>
        <begin position="100"/>
        <end position="120"/>
    </location>
</feature>
<feature type="repeat" description="Solcar" evidence="9">
    <location>
        <begin position="5"/>
        <end position="91"/>
    </location>
</feature>
<dbReference type="OrthoDB" id="14252at2759"/>
<keyword evidence="8 9" id="KW-0472">Membrane</keyword>
<evidence type="ECO:0000256" key="7">
    <source>
        <dbReference type="ARBA" id="ARBA00023128"/>
    </source>
</evidence>
<dbReference type="InterPro" id="IPR023395">
    <property type="entry name" value="MCP_dom_sf"/>
</dbReference>
<dbReference type="GO" id="GO:0031966">
    <property type="term" value="C:mitochondrial membrane"/>
    <property type="evidence" value="ECO:0007669"/>
    <property type="project" value="UniProtKB-SubCell"/>
</dbReference>
<keyword evidence="3 10" id="KW-0813">Transport</keyword>
<keyword evidence="4 9" id="KW-0812">Transmembrane</keyword>
<keyword evidence="5" id="KW-0677">Repeat</keyword>
<dbReference type="AlphaFoldDB" id="A0A4P9Y6B6"/>
<name>A0A4P9Y6B6_9FUNG</name>
<dbReference type="GO" id="GO:0022857">
    <property type="term" value="F:transmembrane transporter activity"/>
    <property type="evidence" value="ECO:0007669"/>
    <property type="project" value="TreeGrafter"/>
</dbReference>
<feature type="transmembrane region" description="Helical" evidence="11">
    <location>
        <begin position="71"/>
        <end position="88"/>
    </location>
</feature>
<evidence type="ECO:0000313" key="13">
    <source>
        <dbReference type="Proteomes" id="UP000267251"/>
    </source>
</evidence>
<feature type="repeat" description="Solcar" evidence="9">
    <location>
        <begin position="101"/>
        <end position="192"/>
    </location>
</feature>
<dbReference type="InterPro" id="IPR002067">
    <property type="entry name" value="MCP"/>
</dbReference>
<dbReference type="SUPFAM" id="SSF103506">
    <property type="entry name" value="Mitochondrial carrier"/>
    <property type="match status" value="1"/>
</dbReference>
<evidence type="ECO:0000256" key="8">
    <source>
        <dbReference type="ARBA" id="ARBA00023136"/>
    </source>
</evidence>
<dbReference type="PRINTS" id="PR00926">
    <property type="entry name" value="MITOCARRIER"/>
</dbReference>
<evidence type="ECO:0000256" key="11">
    <source>
        <dbReference type="SAM" id="Phobius"/>
    </source>
</evidence>
<dbReference type="InterPro" id="IPR018108">
    <property type="entry name" value="MCP_transmembrane"/>
</dbReference>
<reference evidence="13" key="1">
    <citation type="journal article" date="2018" name="Nat. Microbiol.">
        <title>Leveraging single-cell genomics to expand the fungal tree of life.</title>
        <authorList>
            <person name="Ahrendt S.R."/>
            <person name="Quandt C.A."/>
            <person name="Ciobanu D."/>
            <person name="Clum A."/>
            <person name="Salamov A."/>
            <person name="Andreopoulos B."/>
            <person name="Cheng J.F."/>
            <person name="Woyke T."/>
            <person name="Pelin A."/>
            <person name="Henrissat B."/>
            <person name="Reynolds N.K."/>
            <person name="Benny G.L."/>
            <person name="Smith M.E."/>
            <person name="James T.Y."/>
            <person name="Grigoriev I.V."/>
        </authorList>
    </citation>
    <scope>NUCLEOTIDE SEQUENCE [LARGE SCALE GENOMIC DNA]</scope>
</reference>
<dbReference type="EMBL" id="KZ987816">
    <property type="protein sequence ID" value="RKP14577.1"/>
    <property type="molecule type" value="Genomic_DNA"/>
</dbReference>
<accession>A0A4P9Y6B6</accession>
<keyword evidence="7" id="KW-0496">Mitochondrion</keyword>
<proteinExistence type="inferred from homology"/>
<evidence type="ECO:0000256" key="6">
    <source>
        <dbReference type="ARBA" id="ARBA00022989"/>
    </source>
</evidence>
<protein>
    <submittedName>
        <fullName evidence="12">Mitochondrial carrier domain-containing protein</fullName>
    </submittedName>
</protein>
<keyword evidence="6 11" id="KW-1133">Transmembrane helix</keyword>
<evidence type="ECO:0000256" key="10">
    <source>
        <dbReference type="RuleBase" id="RU000488"/>
    </source>
</evidence>
<keyword evidence="13" id="KW-1185">Reference proteome</keyword>
<dbReference type="PROSITE" id="PS50920">
    <property type="entry name" value="SOLCAR"/>
    <property type="match status" value="3"/>
</dbReference>
<sequence>MVQFGENTKEFVAGTMGGWAQVIVGHPFDTLKVMMQTQGPSGKFNGSMDCLRHMVKTDGPQALYRGMNSPLMGIGICNSVLFTANGYFRRMLTPPDSTEPLSLGHMMIAGGLSGSVMAFVNCPVELLKVKLQVQGNSTGAAATAYRGVLDCGAKTYAAYGFKGLYRGIAITLIRDTPSFAAYFGAYEGLKMMMAARKKGDDLGALELLTAGGFAGIAAWLVCFPQDVIKSRMQSDSSYRTTLECVRSLVRQNGSNVRSYFKGFGPTMARAFPGNAATFLAYEWTRQAMSGPDSVTEPPLGTVTLA</sequence>
<feature type="transmembrane region" description="Helical" evidence="11">
    <location>
        <begin position="202"/>
        <end position="221"/>
    </location>
</feature>
<organism evidence="12 13">
    <name type="scientific">Piptocephalis cylindrospora</name>
    <dbReference type="NCBI Taxonomy" id="1907219"/>
    <lineage>
        <taxon>Eukaryota</taxon>
        <taxon>Fungi</taxon>
        <taxon>Fungi incertae sedis</taxon>
        <taxon>Zoopagomycota</taxon>
        <taxon>Zoopagomycotina</taxon>
        <taxon>Zoopagomycetes</taxon>
        <taxon>Zoopagales</taxon>
        <taxon>Piptocephalidaceae</taxon>
        <taxon>Piptocephalis</taxon>
    </lineage>
</organism>
<dbReference type="Pfam" id="PF00153">
    <property type="entry name" value="Mito_carr"/>
    <property type="match status" value="3"/>
</dbReference>
<evidence type="ECO:0000256" key="3">
    <source>
        <dbReference type="ARBA" id="ARBA00022448"/>
    </source>
</evidence>
<dbReference type="InterPro" id="IPR050567">
    <property type="entry name" value="Mitochondrial_Carrier"/>
</dbReference>
<evidence type="ECO:0000313" key="12">
    <source>
        <dbReference type="EMBL" id="RKP14577.1"/>
    </source>
</evidence>